<evidence type="ECO:0000259" key="1">
    <source>
        <dbReference type="PROSITE" id="PS51671"/>
    </source>
</evidence>
<feature type="domain" description="ACT" evidence="1">
    <location>
        <begin position="9"/>
        <end position="86"/>
    </location>
</feature>
<dbReference type="OrthoDB" id="5146014at2"/>
<reference evidence="2 3" key="1">
    <citation type="submission" date="2017-11" db="EMBL/GenBank/DDBJ databases">
        <title>Genomic Encyclopedia of Archaeal and Bacterial Type Strains, Phase II (KMG-II): From Individual Species to Whole Genera.</title>
        <authorList>
            <person name="Goeker M."/>
        </authorList>
    </citation>
    <scope>NUCLEOTIDE SEQUENCE [LARGE SCALE GENOMIC DNA]</scope>
    <source>
        <strain evidence="2 3">DSM 22413</strain>
    </source>
</reference>
<evidence type="ECO:0000313" key="2">
    <source>
        <dbReference type="EMBL" id="PJI85718.1"/>
    </source>
</evidence>
<dbReference type="AlphaFoldDB" id="A0A2M8W482"/>
<evidence type="ECO:0000313" key="3">
    <source>
        <dbReference type="Proteomes" id="UP000231586"/>
    </source>
</evidence>
<dbReference type="InterPro" id="IPR002912">
    <property type="entry name" value="ACT_dom"/>
</dbReference>
<dbReference type="RefSeq" id="WP_100350990.1">
    <property type="nucleotide sequence ID" value="NZ_PGTZ01000011.1"/>
</dbReference>
<dbReference type="EMBL" id="PGTZ01000011">
    <property type="protein sequence ID" value="PJI85718.1"/>
    <property type="molecule type" value="Genomic_DNA"/>
</dbReference>
<comment type="caution">
    <text evidence="2">The sequence shown here is derived from an EMBL/GenBank/DDBJ whole genome shotgun (WGS) entry which is preliminary data.</text>
</comment>
<dbReference type="SUPFAM" id="SSF55021">
    <property type="entry name" value="ACT-like"/>
    <property type="match status" value="1"/>
</dbReference>
<keyword evidence="3" id="KW-1185">Reference proteome</keyword>
<dbReference type="Proteomes" id="UP000231586">
    <property type="component" value="Unassembled WGS sequence"/>
</dbReference>
<proteinExistence type="predicted"/>
<protein>
    <recommendedName>
        <fullName evidence="1">ACT domain-containing protein</fullName>
    </recommendedName>
</protein>
<accession>A0A2M8W482</accession>
<sequence length="156" mass="16111">MSGLDVRWVAVVHGVDRTGTLTAIAGVFSSRGVGFESFATTAASEGLGEIVVVFTASDRLQRVLVRTLERLAATRSVLARPADDPRVRAAAVVRAPGFRPAPDAPVTWSAGDHAADGPVLVEGQLEAVEAVVAAARAAGATQVAAMVLPFEEPDEP</sequence>
<organism evidence="2 3">
    <name type="scientific">Luteimicrobium subarcticum</name>
    <dbReference type="NCBI Taxonomy" id="620910"/>
    <lineage>
        <taxon>Bacteria</taxon>
        <taxon>Bacillati</taxon>
        <taxon>Actinomycetota</taxon>
        <taxon>Actinomycetes</taxon>
        <taxon>Micrococcales</taxon>
        <taxon>Luteimicrobium</taxon>
    </lineage>
</organism>
<gene>
    <name evidence="2" type="ORF">CLV34_2908</name>
</gene>
<dbReference type="PROSITE" id="PS51671">
    <property type="entry name" value="ACT"/>
    <property type="match status" value="1"/>
</dbReference>
<dbReference type="InterPro" id="IPR045865">
    <property type="entry name" value="ACT-like_dom_sf"/>
</dbReference>
<name>A0A2M8W482_9MICO</name>